<reference evidence="1 2" key="1">
    <citation type="journal article" date="2016" name="Nat. Commun.">
        <title>Thousands of microbial genomes shed light on interconnected biogeochemical processes in an aquifer system.</title>
        <authorList>
            <person name="Anantharaman K."/>
            <person name="Brown C.T."/>
            <person name="Hug L.A."/>
            <person name="Sharon I."/>
            <person name="Castelle C.J."/>
            <person name="Probst A.J."/>
            <person name="Thomas B.C."/>
            <person name="Singh A."/>
            <person name="Wilkins M.J."/>
            <person name="Karaoz U."/>
            <person name="Brodie E.L."/>
            <person name="Williams K.H."/>
            <person name="Hubbard S.S."/>
            <person name="Banfield J.F."/>
        </authorList>
    </citation>
    <scope>NUCLEOTIDE SEQUENCE [LARGE SCALE GENOMIC DNA]</scope>
</reference>
<proteinExistence type="predicted"/>
<evidence type="ECO:0000313" key="2">
    <source>
        <dbReference type="Proteomes" id="UP000176952"/>
    </source>
</evidence>
<name>A0A1G2B4E6_9BACT</name>
<evidence type="ECO:0000313" key="1">
    <source>
        <dbReference type="EMBL" id="OGY84063.1"/>
    </source>
</evidence>
<dbReference type="EMBL" id="MHKD01000018">
    <property type="protein sequence ID" value="OGY84063.1"/>
    <property type="molecule type" value="Genomic_DNA"/>
</dbReference>
<protein>
    <submittedName>
        <fullName evidence="1">Uncharacterized protein</fullName>
    </submittedName>
</protein>
<dbReference type="Proteomes" id="UP000176952">
    <property type="component" value="Unassembled WGS sequence"/>
</dbReference>
<gene>
    <name evidence="1" type="ORF">A3F54_00745</name>
</gene>
<comment type="caution">
    <text evidence="1">The sequence shown here is derived from an EMBL/GenBank/DDBJ whole genome shotgun (WGS) entry which is preliminary data.</text>
</comment>
<accession>A0A1G2B4E6</accession>
<dbReference type="AlphaFoldDB" id="A0A1G2B4E6"/>
<sequence>MDIDFERPVFDQLAELVKKSPHRALSVINPMNNSDFCNAVGNLKNCYMCFDWGFGENCYYCQSGQKNKDCVDVVMCDDAEILYSANSCHKSYKVFWSEYASNCRDSYFLYDCVNASDCAFSTGLRHKQYVFMNEQLTREQYEAKIAELDTGSYAKLQEYLATFAQLKQAYPKRYLIGTNNENVSGNIIFNSKDVERGYSVREGENCVNVSSMWSLKDSLDVASFGVNTERVYNSSEIGFDAQNVQHSANSYDKIFNLEYCIFISSSNDCFASAFARKRKFAIFNKQYSPEEYREKVAQLKEKMRERGELGQLFRHDMVPFAYNESIAQFFMPLTRAEAERRGFRWAERKIPQVPTEKVLRAPDHIRDVKWEDVEGKFVVCAQSGRPFRIIRQEFDFYKKYNLPLPRVHPEVRLQELYPSRLMFQLRAATCAQCGKALQTSMLAEDKVLCETCYQSTKA</sequence>
<organism evidence="1 2">
    <name type="scientific">Candidatus Kerfeldbacteria bacterium RIFCSPHIGHO2_12_FULL_48_17</name>
    <dbReference type="NCBI Taxonomy" id="1798542"/>
    <lineage>
        <taxon>Bacteria</taxon>
        <taxon>Candidatus Kerfeldiibacteriota</taxon>
    </lineage>
</organism>